<comment type="caution">
    <text evidence="3">The sequence shown here is derived from an EMBL/GenBank/DDBJ whole genome shotgun (WGS) entry which is preliminary data.</text>
</comment>
<dbReference type="SUPFAM" id="SSF56300">
    <property type="entry name" value="Metallo-dependent phosphatases"/>
    <property type="match status" value="1"/>
</dbReference>
<organism evidence="3 4">
    <name type="scientific">Blomia tropicalis</name>
    <name type="common">Mite</name>
    <dbReference type="NCBI Taxonomy" id="40697"/>
    <lineage>
        <taxon>Eukaryota</taxon>
        <taxon>Metazoa</taxon>
        <taxon>Ecdysozoa</taxon>
        <taxon>Arthropoda</taxon>
        <taxon>Chelicerata</taxon>
        <taxon>Arachnida</taxon>
        <taxon>Acari</taxon>
        <taxon>Acariformes</taxon>
        <taxon>Sarcoptiformes</taxon>
        <taxon>Astigmata</taxon>
        <taxon>Glycyphagoidea</taxon>
        <taxon>Echimyopodidae</taxon>
        <taxon>Blomia</taxon>
    </lineage>
</organism>
<dbReference type="Pfam" id="PF00149">
    <property type="entry name" value="Metallophos"/>
    <property type="match status" value="1"/>
</dbReference>
<dbReference type="InterPro" id="IPR050341">
    <property type="entry name" value="PP1_catalytic_subunit"/>
</dbReference>
<gene>
    <name evidence="3" type="ORF">RDWZM_009132</name>
</gene>
<dbReference type="InterPro" id="IPR029052">
    <property type="entry name" value="Metallo-depent_PP-like"/>
</dbReference>
<evidence type="ECO:0000259" key="2">
    <source>
        <dbReference type="PROSITE" id="PS00125"/>
    </source>
</evidence>
<proteinExistence type="inferred from homology"/>
<feature type="domain" description="Serine/threonine specific protein phosphatases" evidence="2">
    <location>
        <begin position="544"/>
        <end position="549"/>
    </location>
</feature>
<dbReference type="InterPro" id="IPR004843">
    <property type="entry name" value="Calcineurin-like_PHP"/>
</dbReference>
<sequence length="752" mass="85274">MSDSKNRDLQLFDVGSNDIGLKVSKSSISHGGTSVQSLRSNPSSISAMITTGSSNNVQYPFGESKYDCIAFVIHCTKHSKVAVFSTPRKEQWLPFTPLPPNKTWNECAAIGTIIILSGGEKDKFLSLKSHPPFSRVELMNVFRLQLPHTQRFLTRLIYYIPLNQTAVSEKSFKCCQSTKSTEWESIESVARGEMKHPLGPELAKFSKLALKQFSQHFSEYRLSQAFKFVPRDPPQNSEETILKSVGITVTDVERLYVDYLNHCFPSSYCSFDSFQHYMEKYGFETDRTRMAGLFLNFERFQTMVNEKKFRGTGTLCRSSKPIFSQILYQIASRTLDESNTTSFDNVMINRMYNNTCASCSNIKYELAIHKVRCNEAGNVVNCNKLFDQNDNSSKKSTSTNGSTIAMNHSIECTFNSGHIANKIIEKIRKFNKHKGTNINPKGLMSSEPELFCTMVKTLCDLMVQRLKKESRCYRLRAPCFVMGDIHGNLEDLLSLERAIWRRIPCIASNYLFLGDYVDRGRWGLECSLYLMAFKILCPDNVIMLRGNHEVRDLQIRYSYLDECLQKYGKDYGQKIWEMTNSVFDRLPVCAIVNGSIYGAHGGIPKCITNLNHMEEKVLPELSDPQVQSNVAWEILWSDPCHLSQFNDLADITPNSLEEIDLGYIDNVKRGTAHLFNEFAATTFLQTNGLSHIMRGHEVPPLGYTFHFGTKCVTIFSCSHYCGNNNQCATILIDGQVLRIANLDTVNNAPATD</sequence>
<keyword evidence="1" id="KW-0378">Hydrolase</keyword>
<dbReference type="InterPro" id="IPR006186">
    <property type="entry name" value="Ser/Thr-sp_prot-phosphatase"/>
</dbReference>
<reference evidence="3" key="1">
    <citation type="submission" date="2022-12" db="EMBL/GenBank/DDBJ databases">
        <title>Genome assemblies of Blomia tropicalis.</title>
        <authorList>
            <person name="Cui Y."/>
        </authorList>
    </citation>
    <scope>NUCLEOTIDE SEQUENCE</scope>
    <source>
        <tissue evidence="3">Adult mites</tissue>
    </source>
</reference>
<comment type="catalytic activity">
    <reaction evidence="1">
        <text>O-phospho-L-threonyl-[protein] + H2O = L-threonyl-[protein] + phosphate</text>
        <dbReference type="Rhea" id="RHEA:47004"/>
        <dbReference type="Rhea" id="RHEA-COMP:11060"/>
        <dbReference type="Rhea" id="RHEA-COMP:11605"/>
        <dbReference type="ChEBI" id="CHEBI:15377"/>
        <dbReference type="ChEBI" id="CHEBI:30013"/>
        <dbReference type="ChEBI" id="CHEBI:43474"/>
        <dbReference type="ChEBI" id="CHEBI:61977"/>
        <dbReference type="EC" id="3.1.3.16"/>
    </reaction>
</comment>
<dbReference type="PROSITE" id="PS00125">
    <property type="entry name" value="SER_THR_PHOSPHATASE"/>
    <property type="match status" value="1"/>
</dbReference>
<accession>A0A9Q0RL14</accession>
<evidence type="ECO:0000256" key="1">
    <source>
        <dbReference type="RuleBase" id="RU004273"/>
    </source>
</evidence>
<dbReference type="AlphaFoldDB" id="A0A9Q0RL14"/>
<keyword evidence="4" id="KW-1185">Reference proteome</keyword>
<dbReference type="EMBL" id="JAPWDV010000003">
    <property type="protein sequence ID" value="KAJ6217975.1"/>
    <property type="molecule type" value="Genomic_DNA"/>
</dbReference>
<dbReference type="SMART" id="SM00156">
    <property type="entry name" value="PP2Ac"/>
    <property type="match status" value="1"/>
</dbReference>
<protein>
    <recommendedName>
        <fullName evidence="1">Serine/threonine-protein phosphatase</fullName>
        <ecNumber evidence="1">3.1.3.16</ecNumber>
    </recommendedName>
</protein>
<dbReference type="Proteomes" id="UP001142055">
    <property type="component" value="Chromosome 3"/>
</dbReference>
<comment type="similarity">
    <text evidence="1">Belongs to the PPP phosphatase family.</text>
</comment>
<dbReference type="PRINTS" id="PR00114">
    <property type="entry name" value="STPHPHTASE"/>
</dbReference>
<dbReference type="Gene3D" id="3.60.21.10">
    <property type="match status" value="1"/>
</dbReference>
<name>A0A9Q0RL14_BLOTA</name>
<dbReference type="GO" id="GO:0005737">
    <property type="term" value="C:cytoplasm"/>
    <property type="evidence" value="ECO:0007669"/>
    <property type="project" value="TreeGrafter"/>
</dbReference>
<dbReference type="EC" id="3.1.3.16" evidence="1"/>
<dbReference type="PANTHER" id="PTHR11668">
    <property type="entry name" value="SERINE/THREONINE PROTEIN PHOSPHATASE"/>
    <property type="match status" value="1"/>
</dbReference>
<dbReference type="PANTHER" id="PTHR11668:SF496">
    <property type="entry name" value="SERINE_THREONINE-PROTEIN PHOSPHATASE"/>
    <property type="match status" value="1"/>
</dbReference>
<dbReference type="GO" id="GO:0005634">
    <property type="term" value="C:nucleus"/>
    <property type="evidence" value="ECO:0007669"/>
    <property type="project" value="TreeGrafter"/>
</dbReference>
<evidence type="ECO:0000313" key="4">
    <source>
        <dbReference type="Proteomes" id="UP001142055"/>
    </source>
</evidence>
<evidence type="ECO:0000313" key="3">
    <source>
        <dbReference type="EMBL" id="KAJ6217975.1"/>
    </source>
</evidence>
<dbReference type="CDD" id="cd00144">
    <property type="entry name" value="MPP_PPP_family"/>
    <property type="match status" value="1"/>
</dbReference>
<dbReference type="GO" id="GO:0004722">
    <property type="term" value="F:protein serine/threonine phosphatase activity"/>
    <property type="evidence" value="ECO:0007669"/>
    <property type="project" value="UniProtKB-EC"/>
</dbReference>